<dbReference type="PANTHER" id="PTHR30288:SF0">
    <property type="entry name" value="FLAGELLAR HOOK-ASSOCIATED PROTEIN 2"/>
    <property type="match status" value="1"/>
</dbReference>
<evidence type="ECO:0000313" key="9">
    <source>
        <dbReference type="Proteomes" id="UP001595713"/>
    </source>
</evidence>
<name>A0ABV7SPH9_9SPHN</name>
<keyword evidence="9" id="KW-1185">Reference proteome</keyword>
<proteinExistence type="inferred from homology"/>
<dbReference type="InterPro" id="IPR010809">
    <property type="entry name" value="FliD_C"/>
</dbReference>
<evidence type="ECO:0000259" key="7">
    <source>
        <dbReference type="Pfam" id="PF07195"/>
    </source>
</evidence>
<keyword evidence="8" id="KW-0966">Cell projection</keyword>
<protein>
    <recommendedName>
        <fullName evidence="5">Flagellar hook-associated protein 2</fullName>
        <shortName evidence="5">HAP2</shortName>
    </recommendedName>
    <alternativeName>
        <fullName evidence="5">Flagellar cap protein</fullName>
    </alternativeName>
</protein>
<dbReference type="Pfam" id="PF02465">
    <property type="entry name" value="FliD_N"/>
    <property type="match status" value="1"/>
</dbReference>
<keyword evidence="8" id="KW-0969">Cilium</keyword>
<comment type="subunit">
    <text evidence="2 5">Homopentamer.</text>
</comment>
<evidence type="ECO:0000256" key="4">
    <source>
        <dbReference type="ARBA" id="ARBA00023143"/>
    </source>
</evidence>
<dbReference type="Proteomes" id="UP001595713">
    <property type="component" value="Unassembled WGS sequence"/>
</dbReference>
<reference evidence="9" key="1">
    <citation type="journal article" date="2019" name="Int. J. Syst. Evol. Microbiol.">
        <title>The Global Catalogue of Microorganisms (GCM) 10K type strain sequencing project: providing services to taxonomists for standard genome sequencing and annotation.</title>
        <authorList>
            <consortium name="The Broad Institute Genomics Platform"/>
            <consortium name="The Broad Institute Genome Sequencing Center for Infectious Disease"/>
            <person name="Wu L."/>
            <person name="Ma J."/>
        </authorList>
    </citation>
    <scope>NUCLEOTIDE SEQUENCE [LARGE SCALE GENOMIC DNA]</scope>
    <source>
        <strain evidence="9">KCTC 42739</strain>
    </source>
</reference>
<gene>
    <name evidence="8" type="primary">fliD</name>
    <name evidence="8" type="ORF">ACFONA_01750</name>
</gene>
<comment type="function">
    <text evidence="5">Required for morphogenesis and for the elongation of the flagellar filament by facilitating polymerization of the flagellin monomers at the tip of growing filament. Forms a capping structure, which prevents flagellin subunits (transported through the central channel of the flagellum) from leaking out without polymerization at the distal end.</text>
</comment>
<evidence type="ECO:0000256" key="3">
    <source>
        <dbReference type="ARBA" id="ARBA00023054"/>
    </source>
</evidence>
<dbReference type="EMBL" id="JBHRXP010000001">
    <property type="protein sequence ID" value="MFC3578874.1"/>
    <property type="molecule type" value="Genomic_DNA"/>
</dbReference>
<dbReference type="RefSeq" id="WP_261293725.1">
    <property type="nucleotide sequence ID" value="NZ_JANQBK010000004.1"/>
</dbReference>
<organism evidence="8 9">
    <name type="scientific">Sphingomonas hylomeconis</name>
    <dbReference type="NCBI Taxonomy" id="1395958"/>
    <lineage>
        <taxon>Bacteria</taxon>
        <taxon>Pseudomonadati</taxon>
        <taxon>Pseudomonadota</taxon>
        <taxon>Alphaproteobacteria</taxon>
        <taxon>Sphingomonadales</taxon>
        <taxon>Sphingomonadaceae</taxon>
        <taxon>Sphingomonas</taxon>
    </lineage>
</organism>
<accession>A0ABV7SPH9</accession>
<dbReference type="InterPro" id="IPR040026">
    <property type="entry name" value="FliD"/>
</dbReference>
<keyword evidence="5" id="KW-0964">Secreted</keyword>
<comment type="similarity">
    <text evidence="1 5">Belongs to the FliD family.</text>
</comment>
<evidence type="ECO:0000256" key="2">
    <source>
        <dbReference type="ARBA" id="ARBA00011255"/>
    </source>
</evidence>
<dbReference type="InterPro" id="IPR003481">
    <property type="entry name" value="FliD_N"/>
</dbReference>
<dbReference type="PANTHER" id="PTHR30288">
    <property type="entry name" value="FLAGELLAR CAP/ASSEMBLY PROTEIN FLID"/>
    <property type="match status" value="1"/>
</dbReference>
<dbReference type="Pfam" id="PF07195">
    <property type="entry name" value="FliD_C"/>
    <property type="match status" value="1"/>
</dbReference>
<comment type="caution">
    <text evidence="8">The sequence shown here is derived from an EMBL/GenBank/DDBJ whole genome shotgun (WGS) entry which is preliminary data.</text>
</comment>
<evidence type="ECO:0000256" key="5">
    <source>
        <dbReference type="RuleBase" id="RU362066"/>
    </source>
</evidence>
<keyword evidence="8" id="KW-0282">Flagellum</keyword>
<evidence type="ECO:0000256" key="1">
    <source>
        <dbReference type="ARBA" id="ARBA00009764"/>
    </source>
</evidence>
<comment type="subcellular location">
    <subcellularLocation>
        <location evidence="5">Secreted</location>
    </subcellularLocation>
    <subcellularLocation>
        <location evidence="5">Bacterial flagellum</location>
    </subcellularLocation>
</comment>
<keyword evidence="3" id="KW-0175">Coiled coil</keyword>
<evidence type="ECO:0000259" key="6">
    <source>
        <dbReference type="Pfam" id="PF02465"/>
    </source>
</evidence>
<feature type="domain" description="Flagellar hook-associated protein 2 C-terminal" evidence="7">
    <location>
        <begin position="249"/>
        <end position="472"/>
    </location>
</feature>
<sequence length="490" mass="48753">MATTSITNALGAGSGVDIKELVTSLVDAQYAGKTARLTKQTEAITTQISGVATIKSGITGFASALSSLVKGGSLATSPTSSNPAIVIATALSGAKLAGLSSTIEVKQLAQSQVATSAIRQDTIASVGLGSFTLTFGTAEVTDGVMTKFTAGAPDAPGTIAPVVIPITSGNSGLSGIARAINAAGAGVVATVLTDADGSRLSIKGPTGEAKAFTLTATEDAAAPGLSSLNIGPAPTDGTAAPTTTIGSIAQDSLVAVDGTPLKRSGNSITDLVPGVKLDLVSASLGTKVTLGTSAPTTALSQAVNDFAETYNQLAAMLKEQTDPVSGALRTDSAAIALQRSLRGLTLTPLVTSGATGAPTTLAEIGLQTNRDGTLSVNAATLTSALMKYPDAVEAMFADGKGATGKGLSAALSAISDAAINTTTGLGASSVRYTKSQADLADDQADLTKAETNMTTRLTAQFAAMDARVAAYQSTLTFLTQQIDAWNNSSN</sequence>
<evidence type="ECO:0000313" key="8">
    <source>
        <dbReference type="EMBL" id="MFC3578874.1"/>
    </source>
</evidence>
<feature type="domain" description="Flagellar hook-associated protein 2 N-terminal" evidence="6">
    <location>
        <begin position="14"/>
        <end position="112"/>
    </location>
</feature>
<keyword evidence="4 5" id="KW-0975">Bacterial flagellum</keyword>